<dbReference type="EMBL" id="LXEV01000014">
    <property type="protein sequence ID" value="OAT48891.1"/>
    <property type="molecule type" value="Genomic_DNA"/>
</dbReference>
<evidence type="ECO:0000313" key="3">
    <source>
        <dbReference type="Proteomes" id="UP000078250"/>
    </source>
</evidence>
<dbReference type="AlphaFoldDB" id="A0AAJ3LUM8"/>
<dbReference type="NCBIfam" id="NF033153">
    <property type="entry name" value="phage_ICD_like"/>
    <property type="match status" value="1"/>
</dbReference>
<organism evidence="2 3">
    <name type="scientific">Proteus hauseri ATCC 700826</name>
    <dbReference type="NCBI Taxonomy" id="1354271"/>
    <lineage>
        <taxon>Bacteria</taxon>
        <taxon>Pseudomonadati</taxon>
        <taxon>Pseudomonadota</taxon>
        <taxon>Gammaproteobacteria</taxon>
        <taxon>Enterobacterales</taxon>
        <taxon>Morganellaceae</taxon>
        <taxon>Proteus</taxon>
    </lineage>
</organism>
<proteinExistence type="predicted"/>
<keyword evidence="1" id="KW-0812">Transmembrane</keyword>
<name>A0AAJ3LUM8_PROHU</name>
<sequence length="275" mass="30659">MMNITQTTNLSSLRVTNSYAQKKKDSVQAVLIQLHSVELVMNNNSLRVLVTNLPSLRGEVSRLPNSIGLPDCIGLVQYFLSSVGGWDLNLVNDVHSVNCLALRCLRLISPCKAVTMNWAVLSPSSFSNSTLFAISCGTRALIFCDLLLTLSLIITAPYLFIWVPVYTKIVLIKVLKWAPVNVYTGCQLDVVAFNNDKAPQCCSTNRASNHNVNRGNTMAMYKSTQTHPKFKWRFFSCQQSKYFSVEASNEKEARSLLPDSPCLFSARIRQEGDHA</sequence>
<evidence type="ECO:0000256" key="1">
    <source>
        <dbReference type="SAM" id="Phobius"/>
    </source>
</evidence>
<evidence type="ECO:0000313" key="2">
    <source>
        <dbReference type="EMBL" id="OAT48891.1"/>
    </source>
</evidence>
<reference evidence="2 3" key="1">
    <citation type="submission" date="2016-04" db="EMBL/GenBank/DDBJ databases">
        <title>ATOL: Assembling a taxonomically balanced genome-scale reconstruction of the evolutionary history of the Enterobacteriaceae.</title>
        <authorList>
            <person name="Plunkett G.III."/>
            <person name="Neeno-Eckwall E.C."/>
            <person name="Glasner J.D."/>
            <person name="Perna N.T."/>
        </authorList>
    </citation>
    <scope>NUCLEOTIDE SEQUENCE [LARGE SCALE GENOMIC DNA]</scope>
    <source>
        <strain evidence="2 3">ATCC 700826</strain>
    </source>
</reference>
<keyword evidence="1" id="KW-1133">Transmembrane helix</keyword>
<dbReference type="Proteomes" id="UP000078250">
    <property type="component" value="Unassembled WGS sequence"/>
</dbReference>
<feature type="transmembrane region" description="Helical" evidence="1">
    <location>
        <begin position="140"/>
        <end position="163"/>
    </location>
</feature>
<accession>A0AAJ3LUM8</accession>
<keyword evidence="1" id="KW-0472">Membrane</keyword>
<comment type="caution">
    <text evidence="2">The sequence shown here is derived from an EMBL/GenBank/DDBJ whole genome shotgun (WGS) entry which is preliminary data.</text>
</comment>
<keyword evidence="3" id="KW-1185">Reference proteome</keyword>
<protein>
    <submittedName>
        <fullName evidence="2">Uncharacterized protein</fullName>
    </submittedName>
</protein>
<gene>
    <name evidence="2" type="ORF">M997_0813</name>
</gene>